<keyword evidence="2" id="KW-1185">Reference proteome</keyword>
<protein>
    <submittedName>
        <fullName evidence="1">Clavaminate synthase-like protein</fullName>
    </submittedName>
</protein>
<dbReference type="PANTHER" id="PTHR48420">
    <property type="entry name" value="NON-HAEM DIOXYGENASE N-TERMINAL DOMAIN-CONTAINING PROTEIN"/>
    <property type="match status" value="1"/>
</dbReference>
<dbReference type="EMBL" id="LNZH02000211">
    <property type="protein sequence ID" value="OCB85207.1"/>
    <property type="molecule type" value="Genomic_DNA"/>
</dbReference>
<accession>A0A9Q5HSV0</accession>
<name>A0A9Q5HSV0_SANBA</name>
<reference evidence="1" key="1">
    <citation type="submission" date="2016-06" db="EMBL/GenBank/DDBJ databases">
        <title>Draft Genome sequence of the fungus Inonotus baumii.</title>
        <authorList>
            <person name="Zhu H."/>
            <person name="Lin W."/>
        </authorList>
    </citation>
    <scope>NUCLEOTIDE SEQUENCE</scope>
    <source>
        <strain evidence="1">821</strain>
    </source>
</reference>
<dbReference type="Gene3D" id="2.60.120.330">
    <property type="entry name" value="B-lactam Antibiotic, Isopenicillin N Synthase, Chain"/>
    <property type="match status" value="1"/>
</dbReference>
<dbReference type="Proteomes" id="UP000757232">
    <property type="component" value="Unassembled WGS sequence"/>
</dbReference>
<evidence type="ECO:0000313" key="1">
    <source>
        <dbReference type="EMBL" id="OCB85207.1"/>
    </source>
</evidence>
<dbReference type="OrthoDB" id="438224at2759"/>
<comment type="caution">
    <text evidence="1">The sequence shown here is derived from an EMBL/GenBank/DDBJ whole genome shotgun (WGS) entry which is preliminary data.</text>
</comment>
<dbReference type="SUPFAM" id="SSF51197">
    <property type="entry name" value="Clavaminate synthase-like"/>
    <property type="match status" value="1"/>
</dbReference>
<dbReference type="InterPro" id="IPR027443">
    <property type="entry name" value="IPNS-like_sf"/>
</dbReference>
<evidence type="ECO:0000313" key="2">
    <source>
        <dbReference type="Proteomes" id="UP000757232"/>
    </source>
</evidence>
<organism evidence="1 2">
    <name type="scientific">Sanghuangporus baumii</name>
    <name type="common">Phellinus baumii</name>
    <dbReference type="NCBI Taxonomy" id="108892"/>
    <lineage>
        <taxon>Eukaryota</taxon>
        <taxon>Fungi</taxon>
        <taxon>Dikarya</taxon>
        <taxon>Basidiomycota</taxon>
        <taxon>Agaricomycotina</taxon>
        <taxon>Agaricomycetes</taxon>
        <taxon>Hymenochaetales</taxon>
        <taxon>Hymenochaetaceae</taxon>
        <taxon>Sanghuangporus</taxon>
    </lineage>
</organism>
<sequence length="384" mass="41979">MAASSARAFLRRSLATLTRVPLQPVTYTPEGAVAISYPILQSSPLSLQTSIEKAFGSDPKALGIIVVKDLPSGFTAKRDRLLRLADRFASLPESAKEKYVDSNSKYSFGWSHGKASLFTFALVIKDPLFIDTLKGSYYANPLVDNPDSSPQDRQSHPEYYGKNIWPAPDEAGVEGFEEAFKDLGRFVYKVGCEMATACQPFASQHLSDRSVSLSDLISKQTAKARLLHYFPPDPQTPLPTEDEPIDSWCGFHLDHSILTGLCSAMYLSHESNQAPKVVASPSPQSGLYIRSRGGGLTKVSIPADCLAFQTGEALELATGGKLRATPHCVRVGASSRVGQISRETFALFMQPEMYQLVGPDETFGQFSKRIFNEHYQDNLVAAAA</sequence>
<gene>
    <name evidence="1" type="ORF">A7U60_g7833</name>
</gene>
<dbReference type="AlphaFoldDB" id="A0A9Q5HSV0"/>
<dbReference type="PANTHER" id="PTHR48420:SF1">
    <property type="entry name" value="NON-HAEM DIOXYGENASE N-TERMINAL DOMAIN-CONTAINING PROTEIN"/>
    <property type="match status" value="1"/>
</dbReference>
<proteinExistence type="predicted"/>